<feature type="region of interest" description="Disordered" evidence="1">
    <location>
        <begin position="293"/>
        <end position="368"/>
    </location>
</feature>
<sequence>MVRDITRPKDHIVEYLDRPPYNSRDLGSRYLHQDVYNPRIEIELWDSEFYHISQILGKLTLHNALINALIERWRPETHTFHLPHGECTITLENVAMIFGLLTDGLPVSGFTNSSSSSLKNEFMIQFATVPTAADHKGSGVKLAWSTLNGMYQIGSKDNLVYMHYQASEAYMQWYNDEYGAHLRLTGYVPQPQPQPQPIMHRYQYPYTQPYTEPRVSFFNQLFHDSHSLQMPPYQAYYRPAMSQQRDTAEQSSNRQLYRWVPETDTSQLVNELLDPQLQVQQFQPQPPEINEQALQYSRQSPQIVSGRSSVDSRLQRRIPSPRSVQAPMAKDDNDGEDDSDGDSDGDDDAGGVESVDRADTPDIHGKRV</sequence>
<evidence type="ECO:0000256" key="1">
    <source>
        <dbReference type="SAM" id="MobiDB-lite"/>
    </source>
</evidence>
<dbReference type="Pfam" id="PF10536">
    <property type="entry name" value="PMD"/>
    <property type="match status" value="1"/>
</dbReference>
<keyword evidence="4" id="KW-1185">Reference proteome</keyword>
<reference evidence="3 4" key="1">
    <citation type="submission" date="2019-01" db="EMBL/GenBank/DDBJ databases">
        <title>Sequencing of cultivated peanut Arachis hypogaea provides insights into genome evolution and oil improvement.</title>
        <authorList>
            <person name="Chen X."/>
        </authorList>
    </citation>
    <scope>NUCLEOTIDE SEQUENCE [LARGE SCALE GENOMIC DNA]</scope>
    <source>
        <strain evidence="4">cv. Fuhuasheng</strain>
        <tissue evidence="3">Leaves</tissue>
    </source>
</reference>
<protein>
    <recommendedName>
        <fullName evidence="2">Aminotransferase-like plant mobile domain-containing protein</fullName>
    </recommendedName>
</protein>
<evidence type="ECO:0000313" key="4">
    <source>
        <dbReference type="Proteomes" id="UP000289738"/>
    </source>
</evidence>
<evidence type="ECO:0000259" key="2">
    <source>
        <dbReference type="Pfam" id="PF10536"/>
    </source>
</evidence>
<gene>
    <name evidence="3" type="ORF">Ahy_A07g033311</name>
</gene>
<dbReference type="InterPro" id="IPR044824">
    <property type="entry name" value="MAIN-like"/>
</dbReference>
<dbReference type="PANTHER" id="PTHR46033">
    <property type="entry name" value="PROTEIN MAIN-LIKE 2"/>
    <property type="match status" value="1"/>
</dbReference>
<organism evidence="3 4">
    <name type="scientific">Arachis hypogaea</name>
    <name type="common">Peanut</name>
    <dbReference type="NCBI Taxonomy" id="3818"/>
    <lineage>
        <taxon>Eukaryota</taxon>
        <taxon>Viridiplantae</taxon>
        <taxon>Streptophyta</taxon>
        <taxon>Embryophyta</taxon>
        <taxon>Tracheophyta</taxon>
        <taxon>Spermatophyta</taxon>
        <taxon>Magnoliopsida</taxon>
        <taxon>eudicotyledons</taxon>
        <taxon>Gunneridae</taxon>
        <taxon>Pentapetalae</taxon>
        <taxon>rosids</taxon>
        <taxon>fabids</taxon>
        <taxon>Fabales</taxon>
        <taxon>Fabaceae</taxon>
        <taxon>Papilionoideae</taxon>
        <taxon>50 kb inversion clade</taxon>
        <taxon>dalbergioids sensu lato</taxon>
        <taxon>Dalbergieae</taxon>
        <taxon>Pterocarpus clade</taxon>
        <taxon>Arachis</taxon>
    </lineage>
</organism>
<dbReference type="GO" id="GO:0010073">
    <property type="term" value="P:meristem maintenance"/>
    <property type="evidence" value="ECO:0007669"/>
    <property type="project" value="InterPro"/>
</dbReference>
<feature type="compositionally biased region" description="Basic and acidic residues" evidence="1">
    <location>
        <begin position="354"/>
        <end position="368"/>
    </location>
</feature>
<comment type="caution">
    <text evidence="3">The sequence shown here is derived from an EMBL/GenBank/DDBJ whole genome shotgun (WGS) entry which is preliminary data.</text>
</comment>
<name>A0A445C944_ARAHY</name>
<feature type="domain" description="Aminotransferase-like plant mobile" evidence="2">
    <location>
        <begin position="58"/>
        <end position="164"/>
    </location>
</feature>
<feature type="compositionally biased region" description="Polar residues" evidence="1">
    <location>
        <begin position="293"/>
        <end position="312"/>
    </location>
</feature>
<accession>A0A445C944</accession>
<evidence type="ECO:0000313" key="3">
    <source>
        <dbReference type="EMBL" id="RYR47381.1"/>
    </source>
</evidence>
<proteinExistence type="predicted"/>
<dbReference type="InterPro" id="IPR019557">
    <property type="entry name" value="AminoTfrase-like_pln_mobile"/>
</dbReference>
<dbReference type="AlphaFoldDB" id="A0A445C944"/>
<dbReference type="Proteomes" id="UP000289738">
    <property type="component" value="Chromosome A07"/>
</dbReference>
<dbReference type="EMBL" id="SDMP01000007">
    <property type="protein sequence ID" value="RYR47381.1"/>
    <property type="molecule type" value="Genomic_DNA"/>
</dbReference>
<dbReference type="PANTHER" id="PTHR46033:SF8">
    <property type="entry name" value="PROTEIN MAINTENANCE OF MERISTEMS-LIKE"/>
    <property type="match status" value="1"/>
</dbReference>
<feature type="compositionally biased region" description="Acidic residues" evidence="1">
    <location>
        <begin position="333"/>
        <end position="350"/>
    </location>
</feature>